<protein>
    <submittedName>
        <fullName evidence="1">Uncharacterized protein</fullName>
    </submittedName>
</protein>
<sequence length="147" mass="15740">MPNPVDRRRPPVPDVPTIQFRVGTSSRMPPIASSPATNDTSSSTPSSNPNCHGFFYNALLIVLSVVFVGSWRTTPGRICAMGGPTSCYRITPSFGSLVCLISPGVHFSDKGWQCSPARRLLLVFVHNHCTAFSGDKPGGSSSPRALH</sequence>
<proteinExistence type="predicted"/>
<dbReference type="Proteomes" id="UP001057402">
    <property type="component" value="Chromosome 6"/>
</dbReference>
<organism evidence="1 2">
    <name type="scientific">Melastoma candidum</name>
    <dbReference type="NCBI Taxonomy" id="119954"/>
    <lineage>
        <taxon>Eukaryota</taxon>
        <taxon>Viridiplantae</taxon>
        <taxon>Streptophyta</taxon>
        <taxon>Embryophyta</taxon>
        <taxon>Tracheophyta</taxon>
        <taxon>Spermatophyta</taxon>
        <taxon>Magnoliopsida</taxon>
        <taxon>eudicotyledons</taxon>
        <taxon>Gunneridae</taxon>
        <taxon>Pentapetalae</taxon>
        <taxon>rosids</taxon>
        <taxon>malvids</taxon>
        <taxon>Myrtales</taxon>
        <taxon>Melastomataceae</taxon>
        <taxon>Melastomatoideae</taxon>
        <taxon>Melastomateae</taxon>
        <taxon>Melastoma</taxon>
    </lineage>
</organism>
<evidence type="ECO:0000313" key="1">
    <source>
        <dbReference type="EMBL" id="KAI4365860.1"/>
    </source>
</evidence>
<keyword evidence="2" id="KW-1185">Reference proteome</keyword>
<accession>A0ACB9QHA8</accession>
<evidence type="ECO:0000313" key="2">
    <source>
        <dbReference type="Proteomes" id="UP001057402"/>
    </source>
</evidence>
<reference evidence="2" key="1">
    <citation type="journal article" date="2023" name="Front. Plant Sci.">
        <title>Chromosomal-level genome assembly of Melastoma candidum provides insights into trichome evolution.</title>
        <authorList>
            <person name="Zhong Y."/>
            <person name="Wu W."/>
            <person name="Sun C."/>
            <person name="Zou P."/>
            <person name="Liu Y."/>
            <person name="Dai S."/>
            <person name="Zhou R."/>
        </authorList>
    </citation>
    <scope>NUCLEOTIDE SEQUENCE [LARGE SCALE GENOMIC DNA]</scope>
</reference>
<dbReference type="EMBL" id="CM042885">
    <property type="protein sequence ID" value="KAI4365860.1"/>
    <property type="molecule type" value="Genomic_DNA"/>
</dbReference>
<name>A0ACB9QHA8_9MYRT</name>
<gene>
    <name evidence="1" type="ORF">MLD38_021808</name>
</gene>
<comment type="caution">
    <text evidence="1">The sequence shown here is derived from an EMBL/GenBank/DDBJ whole genome shotgun (WGS) entry which is preliminary data.</text>
</comment>